<keyword evidence="3" id="KW-1185">Reference proteome</keyword>
<comment type="caution">
    <text evidence="2">The sequence shown here is derived from an EMBL/GenBank/DDBJ whole genome shotgun (WGS) entry which is preliminary data.</text>
</comment>
<evidence type="ECO:0000313" key="2">
    <source>
        <dbReference type="EMBL" id="GBM93930.1"/>
    </source>
</evidence>
<accession>A0A4Y2JV47</accession>
<gene>
    <name evidence="2" type="ORF">AVEN_111803_1</name>
</gene>
<proteinExistence type="predicted"/>
<protein>
    <submittedName>
        <fullName evidence="2">Uncharacterized protein</fullName>
    </submittedName>
</protein>
<evidence type="ECO:0000256" key="1">
    <source>
        <dbReference type="SAM" id="MobiDB-lite"/>
    </source>
</evidence>
<name>A0A4Y2JV47_ARAVE</name>
<feature type="region of interest" description="Disordered" evidence="1">
    <location>
        <begin position="23"/>
        <end position="43"/>
    </location>
</feature>
<dbReference type="EMBL" id="BGPR01003920">
    <property type="protein sequence ID" value="GBM93930.1"/>
    <property type="molecule type" value="Genomic_DNA"/>
</dbReference>
<sequence length="174" mass="19253">MDTSIRLKFLEIFLLKQISSGNPLREHPAKRSRKSASSDNNTRALENGQPSFFVGFSEIPVIDCSFASSPARPPFSSLFLSFSKGVSEEGGDGASFPPTTAAAREHSLRAYLQVQLWGGFAESPLDWGWKETKHGLFPVTTHKEPAPTGLLCYRESAQKGDLHLLMNEEFDLHL</sequence>
<dbReference type="OrthoDB" id="6781249at2759"/>
<dbReference type="AlphaFoldDB" id="A0A4Y2JV47"/>
<evidence type="ECO:0000313" key="3">
    <source>
        <dbReference type="Proteomes" id="UP000499080"/>
    </source>
</evidence>
<dbReference type="Proteomes" id="UP000499080">
    <property type="component" value="Unassembled WGS sequence"/>
</dbReference>
<organism evidence="2 3">
    <name type="scientific">Araneus ventricosus</name>
    <name type="common">Orbweaver spider</name>
    <name type="synonym">Epeira ventricosa</name>
    <dbReference type="NCBI Taxonomy" id="182803"/>
    <lineage>
        <taxon>Eukaryota</taxon>
        <taxon>Metazoa</taxon>
        <taxon>Ecdysozoa</taxon>
        <taxon>Arthropoda</taxon>
        <taxon>Chelicerata</taxon>
        <taxon>Arachnida</taxon>
        <taxon>Araneae</taxon>
        <taxon>Araneomorphae</taxon>
        <taxon>Entelegynae</taxon>
        <taxon>Araneoidea</taxon>
        <taxon>Araneidae</taxon>
        <taxon>Araneus</taxon>
    </lineage>
</organism>
<reference evidence="2 3" key="1">
    <citation type="journal article" date="2019" name="Sci. Rep.">
        <title>Orb-weaving spider Araneus ventricosus genome elucidates the spidroin gene catalogue.</title>
        <authorList>
            <person name="Kono N."/>
            <person name="Nakamura H."/>
            <person name="Ohtoshi R."/>
            <person name="Moran D.A.P."/>
            <person name="Shinohara A."/>
            <person name="Yoshida Y."/>
            <person name="Fujiwara M."/>
            <person name="Mori M."/>
            <person name="Tomita M."/>
            <person name="Arakawa K."/>
        </authorList>
    </citation>
    <scope>NUCLEOTIDE SEQUENCE [LARGE SCALE GENOMIC DNA]</scope>
</reference>